<feature type="transmembrane region" description="Helical" evidence="1">
    <location>
        <begin position="32"/>
        <end position="49"/>
    </location>
</feature>
<keyword evidence="1" id="KW-1133">Transmembrane helix</keyword>
<dbReference type="Proteomes" id="UP000198775">
    <property type="component" value="Unassembled WGS sequence"/>
</dbReference>
<evidence type="ECO:0000313" key="3">
    <source>
        <dbReference type="Proteomes" id="UP000198775"/>
    </source>
</evidence>
<dbReference type="RefSeq" id="WP_170845302.1">
    <property type="nucleotide sequence ID" value="NZ_FOCX01000002.1"/>
</dbReference>
<dbReference type="AlphaFoldDB" id="A0A1H8EGS8"/>
<dbReference type="Pfam" id="PF25949">
    <property type="entry name" value="DUF7987"/>
    <property type="match status" value="1"/>
</dbReference>
<keyword evidence="1" id="KW-0472">Membrane</keyword>
<name>A0A1H8EGS8_9EURY</name>
<organism evidence="2 3">
    <name type="scientific">Halorientalis persicus</name>
    <dbReference type="NCBI Taxonomy" id="1367881"/>
    <lineage>
        <taxon>Archaea</taxon>
        <taxon>Methanobacteriati</taxon>
        <taxon>Methanobacteriota</taxon>
        <taxon>Stenosarchaea group</taxon>
        <taxon>Halobacteria</taxon>
        <taxon>Halobacteriales</taxon>
        <taxon>Haloarculaceae</taxon>
        <taxon>Halorientalis</taxon>
    </lineage>
</organism>
<sequence length="56" mass="6034">MVSRENQVIVAFGLLAIVLLYASSTLTNLPTWVNIAVLLIVGVILPQVINNARSKS</sequence>
<dbReference type="EMBL" id="FOCX01000002">
    <property type="protein sequence ID" value="SEN18616.1"/>
    <property type="molecule type" value="Genomic_DNA"/>
</dbReference>
<gene>
    <name evidence="2" type="ORF">SAMN05216388_10025</name>
</gene>
<dbReference type="InterPro" id="IPR058293">
    <property type="entry name" value="DUF7987"/>
</dbReference>
<protein>
    <submittedName>
        <fullName evidence="2">Uncharacterized protein</fullName>
    </submittedName>
</protein>
<proteinExistence type="predicted"/>
<evidence type="ECO:0000313" key="2">
    <source>
        <dbReference type="EMBL" id="SEN18616.1"/>
    </source>
</evidence>
<keyword evidence="1" id="KW-0812">Transmembrane</keyword>
<dbReference type="OrthoDB" id="328361at2157"/>
<reference evidence="3" key="1">
    <citation type="submission" date="2016-10" db="EMBL/GenBank/DDBJ databases">
        <authorList>
            <person name="Varghese N."/>
            <person name="Submissions S."/>
        </authorList>
    </citation>
    <scope>NUCLEOTIDE SEQUENCE [LARGE SCALE GENOMIC DNA]</scope>
    <source>
        <strain evidence="3">IBRC-M 10043</strain>
    </source>
</reference>
<accession>A0A1H8EGS8</accession>
<evidence type="ECO:0000256" key="1">
    <source>
        <dbReference type="SAM" id="Phobius"/>
    </source>
</evidence>
<keyword evidence="3" id="KW-1185">Reference proteome</keyword>